<dbReference type="GO" id="GO:0008233">
    <property type="term" value="F:peptidase activity"/>
    <property type="evidence" value="ECO:0007669"/>
    <property type="project" value="UniProtKB-KW"/>
</dbReference>
<keyword evidence="3" id="KW-0645">Protease</keyword>
<dbReference type="EMBL" id="CP003653">
    <property type="protein sequence ID" value="AFZ36816.1"/>
    <property type="molecule type" value="Genomic_DNA"/>
</dbReference>
<dbReference type="eggNOG" id="ENOG502Z7PP">
    <property type="taxonomic scope" value="Bacteria"/>
</dbReference>
<feature type="transmembrane region" description="Helical" evidence="8">
    <location>
        <begin position="15"/>
        <end position="36"/>
    </location>
</feature>
<feature type="transmembrane region" description="Helical" evidence="8">
    <location>
        <begin position="78"/>
        <end position="95"/>
    </location>
</feature>
<name>K9XXI7_STAC7</name>
<feature type="transmembrane region" description="Helical" evidence="8">
    <location>
        <begin position="187"/>
        <end position="210"/>
    </location>
</feature>
<proteinExistence type="predicted"/>
<feature type="transmembrane region" description="Helical" evidence="8">
    <location>
        <begin position="265"/>
        <end position="281"/>
    </location>
</feature>
<dbReference type="HOGENOM" id="CLU_939548_0_0_3"/>
<dbReference type="RefSeq" id="WP_015194478.1">
    <property type="nucleotide sequence ID" value="NC_019748.1"/>
</dbReference>
<keyword evidence="10" id="KW-1185">Reference proteome</keyword>
<keyword evidence="2" id="KW-1003">Cell membrane</keyword>
<comment type="subcellular location">
    <subcellularLocation>
        <location evidence="1">Cell membrane</location>
        <topology evidence="1">Multi-pass membrane protein</topology>
    </subcellularLocation>
</comment>
<feature type="transmembrane region" description="Helical" evidence="8">
    <location>
        <begin position="222"/>
        <end position="245"/>
    </location>
</feature>
<protein>
    <submittedName>
        <fullName evidence="9">Eight transmembrane protein EpsH</fullName>
    </submittedName>
</protein>
<evidence type="ECO:0000256" key="1">
    <source>
        <dbReference type="ARBA" id="ARBA00004651"/>
    </source>
</evidence>
<evidence type="ECO:0000256" key="8">
    <source>
        <dbReference type="SAM" id="Phobius"/>
    </source>
</evidence>
<keyword evidence="6 8" id="KW-1133">Transmembrane helix</keyword>
<accession>K9XXI7</accession>
<evidence type="ECO:0000256" key="4">
    <source>
        <dbReference type="ARBA" id="ARBA00022692"/>
    </source>
</evidence>
<dbReference type="STRING" id="111780.Sta7437_3309"/>
<evidence type="ECO:0000256" key="6">
    <source>
        <dbReference type="ARBA" id="ARBA00022989"/>
    </source>
</evidence>
<evidence type="ECO:0000313" key="9">
    <source>
        <dbReference type="EMBL" id="AFZ36816.1"/>
    </source>
</evidence>
<dbReference type="Pfam" id="PF09721">
    <property type="entry name" value="Exosortase_EpsH"/>
    <property type="match status" value="1"/>
</dbReference>
<evidence type="ECO:0000256" key="7">
    <source>
        <dbReference type="ARBA" id="ARBA00023136"/>
    </source>
</evidence>
<dbReference type="NCBIfam" id="TIGR04156">
    <property type="entry name" value="cyanoexo_CrtB"/>
    <property type="match status" value="1"/>
</dbReference>
<organism evidence="9 10">
    <name type="scientific">Stanieria cyanosphaera (strain ATCC 29371 / PCC 7437)</name>
    <dbReference type="NCBI Taxonomy" id="111780"/>
    <lineage>
        <taxon>Bacteria</taxon>
        <taxon>Bacillati</taxon>
        <taxon>Cyanobacteriota</taxon>
        <taxon>Cyanophyceae</taxon>
        <taxon>Pleurocapsales</taxon>
        <taxon>Dermocarpellaceae</taxon>
        <taxon>Stanieria</taxon>
    </lineage>
</organism>
<dbReference type="NCBIfam" id="TIGR04178">
    <property type="entry name" value="exo_archaeo"/>
    <property type="match status" value="1"/>
</dbReference>
<dbReference type="Proteomes" id="UP000010473">
    <property type="component" value="Chromosome"/>
</dbReference>
<keyword evidence="5" id="KW-0378">Hydrolase</keyword>
<dbReference type="AlphaFoldDB" id="K9XXI7"/>
<dbReference type="NCBIfam" id="TIGR02602">
    <property type="entry name" value="8TM_EpsH"/>
    <property type="match status" value="1"/>
</dbReference>
<evidence type="ECO:0000256" key="5">
    <source>
        <dbReference type="ARBA" id="ARBA00022801"/>
    </source>
</evidence>
<dbReference type="GO" id="GO:0006508">
    <property type="term" value="P:proteolysis"/>
    <property type="evidence" value="ECO:0007669"/>
    <property type="project" value="UniProtKB-KW"/>
</dbReference>
<dbReference type="GO" id="GO:0005886">
    <property type="term" value="C:plasma membrane"/>
    <property type="evidence" value="ECO:0007669"/>
    <property type="project" value="UniProtKB-SubCell"/>
</dbReference>
<keyword evidence="4 8" id="KW-0812">Transmembrane</keyword>
<dbReference type="OrthoDB" id="505165at2"/>
<dbReference type="PATRIC" id="fig|111780.3.peg.3432"/>
<evidence type="ECO:0000256" key="3">
    <source>
        <dbReference type="ARBA" id="ARBA00022670"/>
    </source>
</evidence>
<dbReference type="KEGG" id="scs:Sta7437_3309"/>
<dbReference type="InterPro" id="IPR013426">
    <property type="entry name" value="EpsH-like"/>
</dbReference>
<feature type="transmembrane region" description="Helical" evidence="8">
    <location>
        <begin position="48"/>
        <end position="66"/>
    </location>
</feature>
<feature type="transmembrane region" description="Helical" evidence="8">
    <location>
        <begin position="128"/>
        <end position="145"/>
    </location>
</feature>
<sequence length="290" mass="32729">MQINYKLSFTLEKNFIYLIILALLSLIYAPVLFHWYDGWLNKSIGIEHEYFSHGIIGIPFAFYIVWNQRKKWQRLPNQSHPLGFILLIIGSIFYLTGVAEFVNLSLPIILTGLCLWLKGIAGFKLNSFALLLIALATPTSFPYLITPFTLPLQKFIAGFAGFILIQLGMDVTVEQIYLAVGGRLVEVAPYCAGLKMLFTSLYVGLMLLYWTGNIENRKKTTLLLVGAALISVSANIIRNTILTFFHGTGRDQLFTWFHDSWGGDLYSALMLASVVLLLNFLDQIESLKSQ</sequence>
<dbReference type="InterPro" id="IPR019127">
    <property type="entry name" value="Exosortase"/>
</dbReference>
<dbReference type="InterPro" id="IPR026492">
    <property type="entry name" value="Cyanoexo_CrtB"/>
</dbReference>
<evidence type="ECO:0000256" key="2">
    <source>
        <dbReference type="ARBA" id="ARBA00022475"/>
    </source>
</evidence>
<keyword evidence="7 8" id="KW-0472">Membrane</keyword>
<reference evidence="10" key="1">
    <citation type="journal article" date="2013" name="Proc. Natl. Acad. Sci. U.S.A.">
        <title>Improving the coverage of the cyanobacterial phylum using diversity-driven genome sequencing.</title>
        <authorList>
            <person name="Shih P.M."/>
            <person name="Wu D."/>
            <person name="Latifi A."/>
            <person name="Axen S.D."/>
            <person name="Fewer D.P."/>
            <person name="Talla E."/>
            <person name="Calteau A."/>
            <person name="Cai F."/>
            <person name="Tandeau de Marsac N."/>
            <person name="Rippka R."/>
            <person name="Herdman M."/>
            <person name="Sivonen K."/>
            <person name="Coursin T."/>
            <person name="Laurent T."/>
            <person name="Goodwin L."/>
            <person name="Nolan M."/>
            <person name="Davenport K.W."/>
            <person name="Han C.S."/>
            <person name="Rubin E.M."/>
            <person name="Eisen J.A."/>
            <person name="Woyke T."/>
            <person name="Gugger M."/>
            <person name="Kerfeld C.A."/>
        </authorList>
    </citation>
    <scope>NUCLEOTIDE SEQUENCE [LARGE SCALE GENOMIC DNA]</scope>
    <source>
        <strain evidence="10">ATCC 29371 / PCC 7437</strain>
    </source>
</reference>
<gene>
    <name evidence="9" type="ordered locus">Sta7437_3309</name>
</gene>
<dbReference type="InterPro" id="IPR026392">
    <property type="entry name" value="Exo/Archaeosortase_dom"/>
</dbReference>
<evidence type="ECO:0000313" key="10">
    <source>
        <dbReference type="Proteomes" id="UP000010473"/>
    </source>
</evidence>